<accession>A0A5M3MQM2</accession>
<keyword evidence="2" id="KW-0812">Transmembrane</keyword>
<protein>
    <submittedName>
        <fullName evidence="3">Uncharacterized protein</fullName>
    </submittedName>
</protein>
<gene>
    <name evidence="3" type="ORF">CONPUDRAFT_154020</name>
</gene>
<feature type="region of interest" description="Disordered" evidence="1">
    <location>
        <begin position="66"/>
        <end position="109"/>
    </location>
</feature>
<dbReference type="GeneID" id="19203204"/>
<keyword evidence="2" id="KW-1133">Transmembrane helix</keyword>
<dbReference type="AlphaFoldDB" id="A0A5M3MQM2"/>
<evidence type="ECO:0000256" key="1">
    <source>
        <dbReference type="SAM" id="MobiDB-lite"/>
    </source>
</evidence>
<feature type="compositionally biased region" description="Pro residues" evidence="1">
    <location>
        <begin position="97"/>
        <end position="106"/>
    </location>
</feature>
<feature type="compositionally biased region" description="Low complexity" evidence="1">
    <location>
        <begin position="77"/>
        <end position="96"/>
    </location>
</feature>
<keyword evidence="4" id="KW-1185">Reference proteome</keyword>
<evidence type="ECO:0000313" key="4">
    <source>
        <dbReference type="Proteomes" id="UP000053558"/>
    </source>
</evidence>
<proteinExistence type="predicted"/>
<reference evidence="4" key="1">
    <citation type="journal article" date="2012" name="Science">
        <title>The Paleozoic origin of enzymatic lignin decomposition reconstructed from 31 fungal genomes.</title>
        <authorList>
            <person name="Floudas D."/>
            <person name="Binder M."/>
            <person name="Riley R."/>
            <person name="Barry K."/>
            <person name="Blanchette R.A."/>
            <person name="Henrissat B."/>
            <person name="Martinez A.T."/>
            <person name="Otillar R."/>
            <person name="Spatafora J.W."/>
            <person name="Yadav J.S."/>
            <person name="Aerts A."/>
            <person name="Benoit I."/>
            <person name="Boyd A."/>
            <person name="Carlson A."/>
            <person name="Copeland A."/>
            <person name="Coutinho P.M."/>
            <person name="de Vries R.P."/>
            <person name="Ferreira P."/>
            <person name="Findley K."/>
            <person name="Foster B."/>
            <person name="Gaskell J."/>
            <person name="Glotzer D."/>
            <person name="Gorecki P."/>
            <person name="Heitman J."/>
            <person name="Hesse C."/>
            <person name="Hori C."/>
            <person name="Igarashi K."/>
            <person name="Jurgens J.A."/>
            <person name="Kallen N."/>
            <person name="Kersten P."/>
            <person name="Kohler A."/>
            <person name="Kuees U."/>
            <person name="Kumar T.K.A."/>
            <person name="Kuo A."/>
            <person name="LaButti K."/>
            <person name="Larrondo L.F."/>
            <person name="Lindquist E."/>
            <person name="Ling A."/>
            <person name="Lombard V."/>
            <person name="Lucas S."/>
            <person name="Lundell T."/>
            <person name="Martin R."/>
            <person name="McLaughlin D.J."/>
            <person name="Morgenstern I."/>
            <person name="Morin E."/>
            <person name="Murat C."/>
            <person name="Nagy L.G."/>
            <person name="Nolan M."/>
            <person name="Ohm R.A."/>
            <person name="Patyshakuliyeva A."/>
            <person name="Rokas A."/>
            <person name="Ruiz-Duenas F.J."/>
            <person name="Sabat G."/>
            <person name="Salamov A."/>
            <person name="Samejima M."/>
            <person name="Schmutz J."/>
            <person name="Slot J.C."/>
            <person name="St John F."/>
            <person name="Stenlid J."/>
            <person name="Sun H."/>
            <person name="Sun S."/>
            <person name="Syed K."/>
            <person name="Tsang A."/>
            <person name="Wiebenga A."/>
            <person name="Young D."/>
            <person name="Pisabarro A."/>
            <person name="Eastwood D.C."/>
            <person name="Martin F."/>
            <person name="Cullen D."/>
            <person name="Grigoriev I.V."/>
            <person name="Hibbett D.S."/>
        </authorList>
    </citation>
    <scope>NUCLEOTIDE SEQUENCE [LARGE SCALE GENOMIC DNA]</scope>
    <source>
        <strain evidence="4">RWD-64-598 SS2</strain>
    </source>
</reference>
<name>A0A5M3MQM2_CONPW</name>
<keyword evidence="2" id="KW-0472">Membrane</keyword>
<sequence>MAPTQAFELSGESTSTASSIQGILLIVVSVVSLGFVCMLITYLITVGKRWRKQKRERERIAIITNNKRIQPLPSPPTSRSSSSSGFVTAPGTLSPSGSPPLLPPKAPAMASIKLPSPRPVCNPCHLGTFEPAKSSVHGGVMIMRDGSCGCGCGEMMDKGVGVATPRRKTDAPFENVPLDGPPSYRCEYLSTNGGF</sequence>
<organism evidence="3 4">
    <name type="scientific">Coniophora puteana (strain RWD-64-598)</name>
    <name type="common">Brown rot fungus</name>
    <dbReference type="NCBI Taxonomy" id="741705"/>
    <lineage>
        <taxon>Eukaryota</taxon>
        <taxon>Fungi</taxon>
        <taxon>Dikarya</taxon>
        <taxon>Basidiomycota</taxon>
        <taxon>Agaricomycotina</taxon>
        <taxon>Agaricomycetes</taxon>
        <taxon>Agaricomycetidae</taxon>
        <taxon>Boletales</taxon>
        <taxon>Coniophorineae</taxon>
        <taxon>Coniophoraceae</taxon>
        <taxon>Coniophora</taxon>
    </lineage>
</organism>
<dbReference type="RefSeq" id="XP_007768807.1">
    <property type="nucleotide sequence ID" value="XM_007770617.1"/>
</dbReference>
<dbReference type="EMBL" id="JH711578">
    <property type="protein sequence ID" value="EIW81479.1"/>
    <property type="molecule type" value="Genomic_DNA"/>
</dbReference>
<dbReference type="Proteomes" id="UP000053558">
    <property type="component" value="Unassembled WGS sequence"/>
</dbReference>
<comment type="caution">
    <text evidence="3">The sequence shown here is derived from an EMBL/GenBank/DDBJ whole genome shotgun (WGS) entry which is preliminary data.</text>
</comment>
<dbReference type="KEGG" id="cput:CONPUDRAFT_154020"/>
<feature type="transmembrane region" description="Helical" evidence="2">
    <location>
        <begin position="20"/>
        <end position="45"/>
    </location>
</feature>
<evidence type="ECO:0000256" key="2">
    <source>
        <dbReference type="SAM" id="Phobius"/>
    </source>
</evidence>
<evidence type="ECO:0000313" key="3">
    <source>
        <dbReference type="EMBL" id="EIW81479.1"/>
    </source>
</evidence>